<comment type="caution">
    <text evidence="1">The sequence shown here is derived from an EMBL/GenBank/DDBJ whole genome shotgun (WGS) entry which is preliminary data.</text>
</comment>
<keyword evidence="2" id="KW-1185">Reference proteome</keyword>
<organism evidence="1 2">
    <name type="scientific">Thelephora ganbajun</name>
    <name type="common">Ganba fungus</name>
    <dbReference type="NCBI Taxonomy" id="370292"/>
    <lineage>
        <taxon>Eukaryota</taxon>
        <taxon>Fungi</taxon>
        <taxon>Dikarya</taxon>
        <taxon>Basidiomycota</taxon>
        <taxon>Agaricomycotina</taxon>
        <taxon>Agaricomycetes</taxon>
        <taxon>Thelephorales</taxon>
        <taxon>Thelephoraceae</taxon>
        <taxon>Thelephora</taxon>
    </lineage>
</organism>
<name>A0ACB6ZK37_THEGA</name>
<protein>
    <submittedName>
        <fullName evidence="1">Uncharacterized protein</fullName>
    </submittedName>
</protein>
<proteinExistence type="predicted"/>
<evidence type="ECO:0000313" key="1">
    <source>
        <dbReference type="EMBL" id="KAF9649516.1"/>
    </source>
</evidence>
<evidence type="ECO:0000313" key="2">
    <source>
        <dbReference type="Proteomes" id="UP000886501"/>
    </source>
</evidence>
<feature type="non-terminal residue" evidence="1">
    <location>
        <position position="188"/>
    </location>
</feature>
<accession>A0ACB6ZK37</accession>
<sequence>MEQAFTVALQKFFTVKPIGSEKKGSNPRAEFYAKYKQEAEHADKDFQKKYDEDLNTTLIFAGLFSAVTSGFILNIQDGIKPSPNDETVALLRVLIYKMDNTTFGGQTPPLQAWNGPDQSIVDCQAVLYASLGISLLAAFVAMLGKQWLNRFGKVKVRGSEIDESRHRQRKLSGMVSWKFDLVMESLPL</sequence>
<reference evidence="1" key="1">
    <citation type="submission" date="2019-10" db="EMBL/GenBank/DDBJ databases">
        <authorList>
            <consortium name="DOE Joint Genome Institute"/>
            <person name="Kuo A."/>
            <person name="Miyauchi S."/>
            <person name="Kiss E."/>
            <person name="Drula E."/>
            <person name="Kohler A."/>
            <person name="Sanchez-Garcia M."/>
            <person name="Andreopoulos B."/>
            <person name="Barry K.W."/>
            <person name="Bonito G."/>
            <person name="Buee M."/>
            <person name="Carver A."/>
            <person name="Chen C."/>
            <person name="Cichocki N."/>
            <person name="Clum A."/>
            <person name="Culley D."/>
            <person name="Crous P.W."/>
            <person name="Fauchery L."/>
            <person name="Girlanda M."/>
            <person name="Hayes R."/>
            <person name="Keri Z."/>
            <person name="Labutti K."/>
            <person name="Lipzen A."/>
            <person name="Lombard V."/>
            <person name="Magnuson J."/>
            <person name="Maillard F."/>
            <person name="Morin E."/>
            <person name="Murat C."/>
            <person name="Nolan M."/>
            <person name="Ohm R."/>
            <person name="Pangilinan J."/>
            <person name="Pereira M."/>
            <person name="Perotto S."/>
            <person name="Peter M."/>
            <person name="Riley R."/>
            <person name="Sitrit Y."/>
            <person name="Stielow B."/>
            <person name="Szollosi G."/>
            <person name="Zifcakova L."/>
            <person name="Stursova M."/>
            <person name="Spatafora J.W."/>
            <person name="Tedersoo L."/>
            <person name="Vaario L.-M."/>
            <person name="Yamada A."/>
            <person name="Yan M."/>
            <person name="Wang P."/>
            <person name="Xu J."/>
            <person name="Bruns T."/>
            <person name="Baldrian P."/>
            <person name="Vilgalys R."/>
            <person name="Henrissat B."/>
            <person name="Grigoriev I.V."/>
            <person name="Hibbett D."/>
            <person name="Nagy L.G."/>
            <person name="Martin F.M."/>
        </authorList>
    </citation>
    <scope>NUCLEOTIDE SEQUENCE</scope>
    <source>
        <strain evidence="1">P2</strain>
    </source>
</reference>
<dbReference type="EMBL" id="MU117997">
    <property type="protein sequence ID" value="KAF9649516.1"/>
    <property type="molecule type" value="Genomic_DNA"/>
</dbReference>
<gene>
    <name evidence="1" type="ORF">BDM02DRAFT_3094716</name>
</gene>
<dbReference type="Proteomes" id="UP000886501">
    <property type="component" value="Unassembled WGS sequence"/>
</dbReference>
<reference evidence="1" key="2">
    <citation type="journal article" date="2020" name="Nat. Commun.">
        <title>Large-scale genome sequencing of mycorrhizal fungi provides insights into the early evolution of symbiotic traits.</title>
        <authorList>
            <person name="Miyauchi S."/>
            <person name="Kiss E."/>
            <person name="Kuo A."/>
            <person name="Drula E."/>
            <person name="Kohler A."/>
            <person name="Sanchez-Garcia M."/>
            <person name="Morin E."/>
            <person name="Andreopoulos B."/>
            <person name="Barry K.W."/>
            <person name="Bonito G."/>
            <person name="Buee M."/>
            <person name="Carver A."/>
            <person name="Chen C."/>
            <person name="Cichocki N."/>
            <person name="Clum A."/>
            <person name="Culley D."/>
            <person name="Crous P.W."/>
            <person name="Fauchery L."/>
            <person name="Girlanda M."/>
            <person name="Hayes R.D."/>
            <person name="Keri Z."/>
            <person name="LaButti K."/>
            <person name="Lipzen A."/>
            <person name="Lombard V."/>
            <person name="Magnuson J."/>
            <person name="Maillard F."/>
            <person name="Murat C."/>
            <person name="Nolan M."/>
            <person name="Ohm R.A."/>
            <person name="Pangilinan J."/>
            <person name="Pereira M.F."/>
            <person name="Perotto S."/>
            <person name="Peter M."/>
            <person name="Pfister S."/>
            <person name="Riley R."/>
            <person name="Sitrit Y."/>
            <person name="Stielow J.B."/>
            <person name="Szollosi G."/>
            <person name="Zifcakova L."/>
            <person name="Stursova M."/>
            <person name="Spatafora J.W."/>
            <person name="Tedersoo L."/>
            <person name="Vaario L.M."/>
            <person name="Yamada A."/>
            <person name="Yan M."/>
            <person name="Wang P."/>
            <person name="Xu J."/>
            <person name="Bruns T."/>
            <person name="Baldrian P."/>
            <person name="Vilgalys R."/>
            <person name="Dunand C."/>
            <person name="Henrissat B."/>
            <person name="Grigoriev I.V."/>
            <person name="Hibbett D."/>
            <person name="Nagy L.G."/>
            <person name="Martin F.M."/>
        </authorList>
    </citation>
    <scope>NUCLEOTIDE SEQUENCE</scope>
    <source>
        <strain evidence="1">P2</strain>
    </source>
</reference>